<dbReference type="AlphaFoldDB" id="D7FU21"/>
<evidence type="ECO:0000256" key="7">
    <source>
        <dbReference type="ARBA" id="ARBA00023170"/>
    </source>
</evidence>
<evidence type="ECO:0000256" key="3">
    <source>
        <dbReference type="ARBA" id="ARBA00022606"/>
    </source>
</evidence>
<evidence type="ECO:0000259" key="11">
    <source>
        <dbReference type="PROSITE" id="PS50109"/>
    </source>
</evidence>
<dbReference type="Proteomes" id="UP000002630">
    <property type="component" value="Unassembled WGS sequence"/>
</dbReference>
<dbReference type="GO" id="GO:0006355">
    <property type="term" value="P:regulation of DNA-templated transcription"/>
    <property type="evidence" value="ECO:0007669"/>
    <property type="project" value="InterPro"/>
</dbReference>
<evidence type="ECO:0000313" key="13">
    <source>
        <dbReference type="EMBL" id="CBJ31548.1"/>
    </source>
</evidence>
<evidence type="ECO:0000256" key="2">
    <source>
        <dbReference type="ARBA" id="ARBA00022553"/>
    </source>
</evidence>
<sequence>MMTGAVCDALMDIMPAFDRISVLRFTADKSGEVIHETILPGSRVTSSYMGLRFPASDIPPVTRKMLRLNGVRFIADTSAPGVPIDLLHERISTALDLSMSALRASSSCHLDNLKNMGIKSSLVVAIIVDDELWGIYSFHSYTRIVAPSCEERSTVETVAAVVSSLISLHQRKEITAATLAVSRTLATISNYMRVDDFLTAESETLLDTLAVDTVVLYTASRPVAVHGNKEISLSRGECQDLINEVSAETAVLFKSQEAKGVAFFSVRSFLVAFLRGAIARHVKWAGKPDTPLLNQEISHPRASFEMIMEKAEAGFEPWSPSTVDLLGIVRHGISSHLYAEALPVDLQEVFAHLSHELRTPFYGVMGSLDMLQAEHADMDVAQRHEVINSAVLCGASMLSTLNNMIDIAKDRTNITVTRHRFVTSRPVDLTVAALRQLARRIKHIVQILMSNAIKFTPSGGKVEVSHFVFASPQDTANWWAEQTARFDDHVWIGESPETDDVEHMVGVLPGSEPGAPFISAAHRWYVYCVRDTGIGIQKGELSQLVMAYRQVSHGVSKEHQGVGLGLNVCKIHVDDMFGGLGIASTFSDEGNQRRGGTLFAVTLPLLCPPPEEEEGAEPGTVCTTTSRVGSANDEHLVETTKAMAEITNNPSSVSGGGDNGDKGTGPHKKIALLVVDDQKINITLMEKKIAMVFKDSQTAVQVLLATDGKTAIEAFQGARRDEPNNNGSAGSVVLAGVFMDLHMPNMDGIECTRKIRQSEVERGWLPVPICGFTADTTQTTRERFQDAGGSDIIYKPWQPGQVEDVCNAMVVNSLQKGSNGAAGTGTEGGA</sequence>
<evidence type="ECO:0000259" key="10">
    <source>
        <dbReference type="PROSITE" id="PS50046"/>
    </source>
</evidence>
<dbReference type="OrthoDB" id="2015534at2759"/>
<feature type="domain" description="Phytochrome chromophore attachment site" evidence="10">
    <location>
        <begin position="17"/>
        <end position="139"/>
    </location>
</feature>
<dbReference type="PROSITE" id="PS50109">
    <property type="entry name" value="HIS_KIN"/>
    <property type="match status" value="1"/>
</dbReference>
<dbReference type="InterPro" id="IPR011006">
    <property type="entry name" value="CheY-like_superfamily"/>
</dbReference>
<evidence type="ECO:0000259" key="12">
    <source>
        <dbReference type="PROSITE" id="PS50110"/>
    </source>
</evidence>
<reference evidence="13 14" key="1">
    <citation type="journal article" date="2010" name="Nature">
        <title>The Ectocarpus genome and the independent evolution of multicellularity in brown algae.</title>
        <authorList>
            <person name="Cock J.M."/>
            <person name="Sterck L."/>
            <person name="Rouze P."/>
            <person name="Scornet D."/>
            <person name="Allen A.E."/>
            <person name="Amoutzias G."/>
            <person name="Anthouard V."/>
            <person name="Artiguenave F."/>
            <person name="Aury J.M."/>
            <person name="Badger J.H."/>
            <person name="Beszteri B."/>
            <person name="Billiau K."/>
            <person name="Bonnet E."/>
            <person name="Bothwell J.H."/>
            <person name="Bowler C."/>
            <person name="Boyen C."/>
            <person name="Brownlee C."/>
            <person name="Carrano C.J."/>
            <person name="Charrier B."/>
            <person name="Cho G.Y."/>
            <person name="Coelho S.M."/>
            <person name="Collen J."/>
            <person name="Corre E."/>
            <person name="Da Silva C."/>
            <person name="Delage L."/>
            <person name="Delaroque N."/>
            <person name="Dittami S.M."/>
            <person name="Doulbeau S."/>
            <person name="Elias M."/>
            <person name="Farnham G."/>
            <person name="Gachon C.M."/>
            <person name="Gschloessl B."/>
            <person name="Heesch S."/>
            <person name="Jabbari K."/>
            <person name="Jubin C."/>
            <person name="Kawai H."/>
            <person name="Kimura K."/>
            <person name="Kloareg B."/>
            <person name="Kupper F.C."/>
            <person name="Lang D."/>
            <person name="Le Bail A."/>
            <person name="Leblanc C."/>
            <person name="Lerouge P."/>
            <person name="Lohr M."/>
            <person name="Lopez P.J."/>
            <person name="Martens C."/>
            <person name="Maumus F."/>
            <person name="Michel G."/>
            <person name="Miranda-Saavedra D."/>
            <person name="Morales J."/>
            <person name="Moreau H."/>
            <person name="Motomura T."/>
            <person name="Nagasato C."/>
            <person name="Napoli C.A."/>
            <person name="Nelson D.R."/>
            <person name="Nyvall-Collen P."/>
            <person name="Peters A.F."/>
            <person name="Pommier C."/>
            <person name="Potin P."/>
            <person name="Poulain J."/>
            <person name="Quesneville H."/>
            <person name="Read B."/>
            <person name="Rensing S.A."/>
            <person name="Ritter A."/>
            <person name="Rousvoal S."/>
            <person name="Samanta M."/>
            <person name="Samson G."/>
            <person name="Schroeder D.C."/>
            <person name="Segurens B."/>
            <person name="Strittmatter M."/>
            <person name="Tonon T."/>
            <person name="Tregear J.W."/>
            <person name="Valentin K."/>
            <person name="von Dassow P."/>
            <person name="Yamagishi T."/>
            <person name="Van de Peer Y."/>
            <person name="Wincker P."/>
        </authorList>
    </citation>
    <scope>NUCLEOTIDE SEQUENCE [LARGE SCALE GENOMIC DNA]</scope>
    <source>
        <strain evidence="14">Ec32 / CCAP1310/4</strain>
    </source>
</reference>
<dbReference type="Pfam" id="PF02518">
    <property type="entry name" value="HATPase_c"/>
    <property type="match status" value="1"/>
</dbReference>
<dbReference type="Pfam" id="PF00360">
    <property type="entry name" value="PHY"/>
    <property type="match status" value="1"/>
</dbReference>
<dbReference type="GO" id="GO:0009881">
    <property type="term" value="F:photoreceptor activity"/>
    <property type="evidence" value="ECO:0007669"/>
    <property type="project" value="UniProtKB-KW"/>
</dbReference>
<evidence type="ECO:0000256" key="5">
    <source>
        <dbReference type="ARBA" id="ARBA00022777"/>
    </source>
</evidence>
<dbReference type="GO" id="GO:0009584">
    <property type="term" value="P:detection of visible light"/>
    <property type="evidence" value="ECO:0007669"/>
    <property type="project" value="InterPro"/>
</dbReference>
<dbReference type="PANTHER" id="PTHR43719:SF28">
    <property type="entry name" value="PEROXIDE STRESS-ACTIVATED HISTIDINE KINASE MAK1-RELATED"/>
    <property type="match status" value="1"/>
</dbReference>
<dbReference type="Pfam" id="PF00072">
    <property type="entry name" value="Response_reg"/>
    <property type="match status" value="1"/>
</dbReference>
<dbReference type="InterPro" id="IPR036890">
    <property type="entry name" value="HATPase_C_sf"/>
</dbReference>
<name>D7FU21_ECTSI</name>
<dbReference type="InterPro" id="IPR001789">
    <property type="entry name" value="Sig_transdc_resp-reg_receiver"/>
</dbReference>
<protein>
    <submittedName>
        <fullName evidence="13">Phytochrome-like protein 2</fullName>
        <ecNumber evidence="13">2.7.13.3</ecNumber>
    </submittedName>
</protein>
<dbReference type="Gene3D" id="3.30.565.10">
    <property type="entry name" value="Histidine kinase-like ATPase, C-terminal domain"/>
    <property type="match status" value="1"/>
</dbReference>
<evidence type="ECO:0000256" key="6">
    <source>
        <dbReference type="ARBA" id="ARBA00022991"/>
    </source>
</evidence>
<keyword evidence="5" id="KW-0418">Kinase</keyword>
<dbReference type="SUPFAM" id="SSF55781">
    <property type="entry name" value="GAF domain-like"/>
    <property type="match status" value="2"/>
</dbReference>
<dbReference type="PROSITE" id="PS50046">
    <property type="entry name" value="PHYTOCHROME_2"/>
    <property type="match status" value="1"/>
</dbReference>
<keyword evidence="14" id="KW-1185">Reference proteome</keyword>
<evidence type="ECO:0000256" key="4">
    <source>
        <dbReference type="ARBA" id="ARBA00022679"/>
    </source>
</evidence>
<dbReference type="SMART" id="SM00448">
    <property type="entry name" value="REC"/>
    <property type="match status" value="1"/>
</dbReference>
<dbReference type="InterPro" id="IPR003594">
    <property type="entry name" value="HATPase_dom"/>
</dbReference>
<dbReference type="GO" id="GO:0000155">
    <property type="term" value="F:phosphorelay sensor kinase activity"/>
    <property type="evidence" value="ECO:0007669"/>
    <property type="project" value="InterPro"/>
</dbReference>
<dbReference type="eggNOG" id="KOG0519">
    <property type="taxonomic scope" value="Eukaryota"/>
</dbReference>
<dbReference type="SMART" id="SM00387">
    <property type="entry name" value="HATPase_c"/>
    <property type="match status" value="1"/>
</dbReference>
<dbReference type="InterPro" id="IPR016132">
    <property type="entry name" value="Phyto_chromo_attachment"/>
</dbReference>
<feature type="region of interest" description="Disordered" evidence="9">
    <location>
        <begin position="645"/>
        <end position="664"/>
    </location>
</feature>
<dbReference type="InterPro" id="IPR005467">
    <property type="entry name" value="His_kinase_dom"/>
</dbReference>
<dbReference type="InterPro" id="IPR013515">
    <property type="entry name" value="Phytochrome_cen-reg"/>
</dbReference>
<keyword evidence="1" id="KW-0600">Photoreceptor protein</keyword>
<dbReference type="InterPro" id="IPR001294">
    <property type="entry name" value="Phytochrome"/>
</dbReference>
<dbReference type="EC" id="2.7.13.3" evidence="13"/>
<evidence type="ECO:0000256" key="1">
    <source>
        <dbReference type="ARBA" id="ARBA00022543"/>
    </source>
</evidence>
<dbReference type="SMART" id="SM00388">
    <property type="entry name" value="HisKA"/>
    <property type="match status" value="1"/>
</dbReference>
<keyword evidence="3" id="KW-0716">Sensory transduction</keyword>
<feature type="domain" description="Histidine kinase" evidence="11">
    <location>
        <begin position="352"/>
        <end position="607"/>
    </location>
</feature>
<dbReference type="InterPro" id="IPR029016">
    <property type="entry name" value="GAF-like_dom_sf"/>
</dbReference>
<dbReference type="PROSITE" id="PS50110">
    <property type="entry name" value="RESPONSE_REGULATORY"/>
    <property type="match status" value="1"/>
</dbReference>
<evidence type="ECO:0000256" key="9">
    <source>
        <dbReference type="SAM" id="MobiDB-lite"/>
    </source>
</evidence>
<dbReference type="EMBL" id="FN649760">
    <property type="protein sequence ID" value="CBJ31548.1"/>
    <property type="molecule type" value="Genomic_DNA"/>
</dbReference>
<dbReference type="PRINTS" id="PR01033">
    <property type="entry name" value="PHYTOCHROME"/>
</dbReference>
<evidence type="ECO:0000313" key="14">
    <source>
        <dbReference type="Proteomes" id="UP000002630"/>
    </source>
</evidence>
<feature type="domain" description="Response regulatory" evidence="12">
    <location>
        <begin position="671"/>
        <end position="810"/>
    </location>
</feature>
<dbReference type="CDD" id="cd17546">
    <property type="entry name" value="REC_hyHK_CKI1_RcsC-like"/>
    <property type="match status" value="1"/>
</dbReference>
<dbReference type="Pfam" id="PF00512">
    <property type="entry name" value="HisKA"/>
    <property type="match status" value="1"/>
</dbReference>
<keyword evidence="6" id="KW-0157">Chromophore</keyword>
<dbReference type="InterPro" id="IPR003018">
    <property type="entry name" value="GAF"/>
</dbReference>
<dbReference type="SUPFAM" id="SSF47384">
    <property type="entry name" value="Homodimeric domain of signal transducing histidine kinase"/>
    <property type="match status" value="1"/>
</dbReference>
<feature type="modified residue" description="4-aspartylphosphate" evidence="8">
    <location>
        <position position="740"/>
    </location>
</feature>
<dbReference type="SUPFAM" id="SSF52172">
    <property type="entry name" value="CheY-like"/>
    <property type="match status" value="1"/>
</dbReference>
<dbReference type="Gene3D" id="3.40.50.2300">
    <property type="match status" value="1"/>
</dbReference>
<dbReference type="InterPro" id="IPR003661">
    <property type="entry name" value="HisK_dim/P_dom"/>
</dbReference>
<keyword evidence="4 13" id="KW-0808">Transferase</keyword>
<dbReference type="PANTHER" id="PTHR43719">
    <property type="entry name" value="TWO-COMPONENT HISTIDINE KINASE"/>
    <property type="match status" value="1"/>
</dbReference>
<keyword evidence="2 8" id="KW-0597">Phosphoprotein</keyword>
<evidence type="ECO:0000256" key="8">
    <source>
        <dbReference type="PROSITE-ProRule" id="PRU00169"/>
    </source>
</evidence>
<keyword evidence="7" id="KW-0675">Receptor</keyword>
<gene>
    <name evidence="13" type="primary">PHL2</name>
    <name evidence="13" type="ORF">Esi_0263_0025</name>
</gene>
<organism evidence="13 14">
    <name type="scientific">Ectocarpus siliculosus</name>
    <name type="common">Brown alga</name>
    <name type="synonym">Conferva siliculosa</name>
    <dbReference type="NCBI Taxonomy" id="2880"/>
    <lineage>
        <taxon>Eukaryota</taxon>
        <taxon>Sar</taxon>
        <taxon>Stramenopiles</taxon>
        <taxon>Ochrophyta</taxon>
        <taxon>PX clade</taxon>
        <taxon>Phaeophyceae</taxon>
        <taxon>Ectocarpales</taxon>
        <taxon>Ectocarpaceae</taxon>
        <taxon>Ectocarpus</taxon>
    </lineage>
</organism>
<accession>D7FU21</accession>
<dbReference type="Gene3D" id="3.30.450.40">
    <property type="match status" value="1"/>
</dbReference>
<dbReference type="Gene3D" id="1.10.287.130">
    <property type="match status" value="1"/>
</dbReference>
<dbReference type="Pfam" id="PF01590">
    <property type="entry name" value="GAF"/>
    <property type="match status" value="1"/>
</dbReference>
<feature type="region of interest" description="Disordered" evidence="9">
    <location>
        <begin position="611"/>
        <end position="631"/>
    </location>
</feature>
<dbReference type="InterPro" id="IPR050956">
    <property type="entry name" value="2C_system_His_kinase"/>
</dbReference>
<dbReference type="InParanoid" id="D7FU21"/>
<dbReference type="CDD" id="cd00082">
    <property type="entry name" value="HisKA"/>
    <property type="match status" value="1"/>
</dbReference>
<dbReference type="InterPro" id="IPR036097">
    <property type="entry name" value="HisK_dim/P_sf"/>
</dbReference>
<dbReference type="SUPFAM" id="SSF55874">
    <property type="entry name" value="ATPase domain of HSP90 chaperone/DNA topoisomerase II/histidine kinase"/>
    <property type="match status" value="1"/>
</dbReference>
<proteinExistence type="predicted"/>